<dbReference type="EMBL" id="VIVR01000001">
    <property type="protein sequence ID" value="TWE15191.1"/>
    <property type="molecule type" value="Genomic_DNA"/>
</dbReference>
<feature type="transmembrane region" description="Helical" evidence="1">
    <location>
        <begin position="173"/>
        <end position="195"/>
    </location>
</feature>
<feature type="transmembrane region" description="Helical" evidence="1">
    <location>
        <begin position="207"/>
        <end position="228"/>
    </location>
</feature>
<feature type="transmembrane region" description="Helical" evidence="1">
    <location>
        <begin position="269"/>
        <end position="291"/>
    </location>
</feature>
<dbReference type="AlphaFoldDB" id="A0A561EHV7"/>
<feature type="transmembrane region" description="Helical" evidence="1">
    <location>
        <begin position="297"/>
        <end position="314"/>
    </location>
</feature>
<dbReference type="RefSeq" id="WP_145786568.1">
    <property type="nucleotide sequence ID" value="NZ_BAAABR010000084.1"/>
</dbReference>
<accession>A0A561EHV7</accession>
<evidence type="ECO:0000313" key="2">
    <source>
        <dbReference type="EMBL" id="TWE15191.1"/>
    </source>
</evidence>
<reference evidence="2 3" key="1">
    <citation type="submission" date="2019-06" db="EMBL/GenBank/DDBJ databases">
        <title>Sequencing the genomes of 1000 actinobacteria strains.</title>
        <authorList>
            <person name="Klenk H.-P."/>
        </authorList>
    </citation>
    <scope>NUCLEOTIDE SEQUENCE [LARGE SCALE GENOMIC DNA]</scope>
    <source>
        <strain evidence="2 3">DSM 41649</strain>
    </source>
</reference>
<feature type="transmembrane region" description="Helical" evidence="1">
    <location>
        <begin position="110"/>
        <end position="135"/>
    </location>
</feature>
<evidence type="ECO:0000313" key="3">
    <source>
        <dbReference type="Proteomes" id="UP000318416"/>
    </source>
</evidence>
<proteinExistence type="predicted"/>
<keyword evidence="1" id="KW-0812">Transmembrane</keyword>
<name>A0A561EHV7_9ACTN</name>
<gene>
    <name evidence="2" type="ORF">FB465_0067</name>
</gene>
<dbReference type="OrthoDB" id="4213730at2"/>
<protein>
    <submittedName>
        <fullName evidence="2">Uncharacterized protein</fullName>
    </submittedName>
</protein>
<comment type="caution">
    <text evidence="2">The sequence shown here is derived from an EMBL/GenBank/DDBJ whole genome shotgun (WGS) entry which is preliminary data.</text>
</comment>
<organism evidence="2 3">
    <name type="scientific">Kitasatospora atroaurantiaca</name>
    <dbReference type="NCBI Taxonomy" id="285545"/>
    <lineage>
        <taxon>Bacteria</taxon>
        <taxon>Bacillati</taxon>
        <taxon>Actinomycetota</taxon>
        <taxon>Actinomycetes</taxon>
        <taxon>Kitasatosporales</taxon>
        <taxon>Streptomycetaceae</taxon>
        <taxon>Kitasatospora</taxon>
    </lineage>
</organism>
<keyword evidence="1" id="KW-1133">Transmembrane helix</keyword>
<evidence type="ECO:0000256" key="1">
    <source>
        <dbReference type="SAM" id="Phobius"/>
    </source>
</evidence>
<dbReference type="Proteomes" id="UP000318416">
    <property type="component" value="Unassembled WGS sequence"/>
</dbReference>
<keyword evidence="1" id="KW-0472">Membrane</keyword>
<keyword evidence="3" id="KW-1185">Reference proteome</keyword>
<feature type="transmembrane region" description="Helical" evidence="1">
    <location>
        <begin position="142"/>
        <end position="161"/>
    </location>
</feature>
<sequence length="329" mass="34093">MSGHGLKFALLLHPAAYRRERGEELASVFADTTAGMGRWTTAREVIDLAGHGVRLRIGLGSDGLPSQLAALAAPFAATAAVAGGLASQVVDLARWHQLGVPSKVLWAEYGSFHVFLLGQGGLLLSLVAAIAAVFGRWTTARLSGLVGLLLTLTNTMIMLTYSPSWAEGQWALLIARAVVWYGPQALWVLILLAAPRDLLGPATRRRTWSALAGALMGGFALNTALGLGPVRSLNNGAGSVVLALVLGATELALLAVAVPALLRGRYGPAAAALAGSPIAFLMFSTAVSHLWKSGGHGTAVALFGIAAVIAVALSRRRPTIPDRQPPEAG</sequence>
<feature type="transmembrane region" description="Helical" evidence="1">
    <location>
        <begin position="240"/>
        <end position="262"/>
    </location>
</feature>